<evidence type="ECO:0000313" key="2">
    <source>
        <dbReference type="Proteomes" id="UP001497535"/>
    </source>
</evidence>
<evidence type="ECO:0000313" key="1">
    <source>
        <dbReference type="EMBL" id="CAK5084252.1"/>
    </source>
</evidence>
<comment type="caution">
    <text evidence="1">The sequence shown here is derived from an EMBL/GenBank/DDBJ whole genome shotgun (WGS) entry which is preliminary data.</text>
</comment>
<keyword evidence="2" id="KW-1185">Reference proteome</keyword>
<name>A0ACB0ZYM6_MELEN</name>
<gene>
    <name evidence="1" type="ORF">MENTE1834_LOCUS31640</name>
</gene>
<reference evidence="1" key="1">
    <citation type="submission" date="2023-11" db="EMBL/GenBank/DDBJ databases">
        <authorList>
            <person name="Poullet M."/>
        </authorList>
    </citation>
    <scope>NUCLEOTIDE SEQUENCE</scope>
    <source>
        <strain evidence="1">E1834</strain>
    </source>
</reference>
<proteinExistence type="predicted"/>
<dbReference type="EMBL" id="CAVMJV010000053">
    <property type="protein sequence ID" value="CAK5084252.1"/>
    <property type="molecule type" value="Genomic_DNA"/>
</dbReference>
<organism evidence="1 2">
    <name type="scientific">Meloidogyne enterolobii</name>
    <name type="common">Root-knot nematode worm</name>
    <name type="synonym">Meloidogyne mayaguensis</name>
    <dbReference type="NCBI Taxonomy" id="390850"/>
    <lineage>
        <taxon>Eukaryota</taxon>
        <taxon>Metazoa</taxon>
        <taxon>Ecdysozoa</taxon>
        <taxon>Nematoda</taxon>
        <taxon>Chromadorea</taxon>
        <taxon>Rhabditida</taxon>
        <taxon>Tylenchina</taxon>
        <taxon>Tylenchomorpha</taxon>
        <taxon>Tylenchoidea</taxon>
        <taxon>Meloidogynidae</taxon>
        <taxon>Meloidogyninae</taxon>
        <taxon>Meloidogyne</taxon>
    </lineage>
</organism>
<dbReference type="Proteomes" id="UP001497535">
    <property type="component" value="Unassembled WGS sequence"/>
</dbReference>
<protein>
    <submittedName>
        <fullName evidence="1">Uncharacterized protein</fullName>
    </submittedName>
</protein>
<accession>A0ACB0ZYM6</accession>
<sequence length="433" mass="50127">MDTEKSNQQNQLLTEVPPTLQQLLLTLVKIFYGIECYVIFCYIQKKIILKEEELRQVCKIDQRQLRKFLVTLKVEKFIKERLVPQEVDGKVRKFTYYFVNYKGALNVAKYKIDHIRQKLEVREKDDIHRAFYRCSNEGCKRQYDVMDMGKIFDPFTQEMRCWQCHSLVEQDELASGPSSTTRSSMAKFNEQMTGIFSLIKQMDGIRFGREITEPTIQAPIFKSEGETIELETRKVASLGQRAFFGAGKTRSDLYGGDITVSIGDDNIEKTLEAKAEIPWLLSAKQVDVDTTQLDGYKQTENINIASTSSSTTIKINQQNDHLEGNKDEEEEIIIKRPRRDEIALLLADEELEESKQKEETRNGGSGKDDDSALRSSLKKQMEEDVDVEEEVFVFVQGERFRVDDINEALLAKMSEQEKSDYCERMQNAYADFY</sequence>